<proteinExistence type="predicted"/>
<accession>A0A5N6IUT7</accession>
<dbReference type="Proteomes" id="UP000326289">
    <property type="component" value="Unassembled WGS sequence"/>
</dbReference>
<sequence>MLGHFWFDILWDAMIASLDQGDPVDQCGISVGDVKGIATGSIFNLFFSFLGCLALPLSPHLTHFSHLL</sequence>
<name>A0A5N6IUT7_9EURO</name>
<dbReference type="AlphaFoldDB" id="A0A5N6IUT7"/>
<evidence type="ECO:0000313" key="2">
    <source>
        <dbReference type="Proteomes" id="UP000326289"/>
    </source>
</evidence>
<keyword evidence="2" id="KW-1185">Reference proteome</keyword>
<dbReference type="EMBL" id="ML732839">
    <property type="protein sequence ID" value="KAB8269854.1"/>
    <property type="molecule type" value="Genomic_DNA"/>
</dbReference>
<organism evidence="1 2">
    <name type="scientific">Aspergillus minisclerotigenes</name>
    <dbReference type="NCBI Taxonomy" id="656917"/>
    <lineage>
        <taxon>Eukaryota</taxon>
        <taxon>Fungi</taxon>
        <taxon>Dikarya</taxon>
        <taxon>Ascomycota</taxon>
        <taxon>Pezizomycotina</taxon>
        <taxon>Eurotiomycetes</taxon>
        <taxon>Eurotiomycetidae</taxon>
        <taxon>Eurotiales</taxon>
        <taxon>Aspergillaceae</taxon>
        <taxon>Aspergillus</taxon>
        <taxon>Aspergillus subgen. Circumdati</taxon>
    </lineage>
</organism>
<protein>
    <submittedName>
        <fullName evidence="1">Uncharacterized protein</fullName>
    </submittedName>
</protein>
<evidence type="ECO:0000313" key="1">
    <source>
        <dbReference type="EMBL" id="KAB8269854.1"/>
    </source>
</evidence>
<reference evidence="1 2" key="1">
    <citation type="submission" date="2019-04" db="EMBL/GenBank/DDBJ databases">
        <title>Fungal friends and foes A comparative genomics study of 23 Aspergillus species from section Flavi.</title>
        <authorList>
            <consortium name="DOE Joint Genome Institute"/>
            <person name="Kjaerbolling I."/>
            <person name="Vesth T.C."/>
            <person name="Frisvad J.C."/>
            <person name="Nybo J.L."/>
            <person name="Theobald S."/>
            <person name="Kildgaard S."/>
            <person name="Petersen T.I."/>
            <person name="Kuo A."/>
            <person name="Sato A."/>
            <person name="Lyhne E.K."/>
            <person name="Kogle M.E."/>
            <person name="Wiebenga A."/>
            <person name="Kun R.S."/>
            <person name="Lubbers R.J."/>
            <person name="Makela M.R."/>
            <person name="Barry K."/>
            <person name="Chovatia M."/>
            <person name="Clum A."/>
            <person name="Daum C."/>
            <person name="Haridas S."/>
            <person name="He G."/>
            <person name="LaButti K."/>
            <person name="Lipzen A."/>
            <person name="Mondo S."/>
            <person name="Pangilinan J."/>
            <person name="Riley R."/>
            <person name="Salamov A."/>
            <person name="Simmons B.A."/>
            <person name="Magnuson J.K."/>
            <person name="Henrissat B."/>
            <person name="Mortensen U.H."/>
            <person name="Larsen T.O."/>
            <person name="De vries R.P."/>
            <person name="Grigoriev I.V."/>
            <person name="Machida M."/>
            <person name="Baker S.E."/>
            <person name="Andersen M.R."/>
        </authorList>
    </citation>
    <scope>NUCLEOTIDE SEQUENCE [LARGE SCALE GENOMIC DNA]</scope>
    <source>
        <strain evidence="1 2">CBS 117635</strain>
    </source>
</reference>
<gene>
    <name evidence="1" type="ORF">BDV30DRAFT_216118</name>
</gene>